<evidence type="ECO:0000313" key="2">
    <source>
        <dbReference type="Proteomes" id="UP000299102"/>
    </source>
</evidence>
<dbReference type="AlphaFoldDB" id="A0A4C1XBA9"/>
<reference evidence="1 2" key="1">
    <citation type="journal article" date="2019" name="Commun. Biol.">
        <title>The bagworm genome reveals a unique fibroin gene that provides high tensile strength.</title>
        <authorList>
            <person name="Kono N."/>
            <person name="Nakamura H."/>
            <person name="Ohtoshi R."/>
            <person name="Tomita M."/>
            <person name="Numata K."/>
            <person name="Arakawa K."/>
        </authorList>
    </citation>
    <scope>NUCLEOTIDE SEQUENCE [LARGE SCALE GENOMIC DNA]</scope>
</reference>
<sequence>MSDSPHNVWLMKYLTWRKFAGSTHKGVAASEQKFRAACHMDAHEKSKNSSKVYNEVRKSNTDRGVEDMAHDWTVC</sequence>
<keyword evidence="2" id="KW-1185">Reference proteome</keyword>
<organism evidence="1 2">
    <name type="scientific">Eumeta variegata</name>
    <name type="common">Bagworm moth</name>
    <name type="synonym">Eumeta japonica</name>
    <dbReference type="NCBI Taxonomy" id="151549"/>
    <lineage>
        <taxon>Eukaryota</taxon>
        <taxon>Metazoa</taxon>
        <taxon>Ecdysozoa</taxon>
        <taxon>Arthropoda</taxon>
        <taxon>Hexapoda</taxon>
        <taxon>Insecta</taxon>
        <taxon>Pterygota</taxon>
        <taxon>Neoptera</taxon>
        <taxon>Endopterygota</taxon>
        <taxon>Lepidoptera</taxon>
        <taxon>Glossata</taxon>
        <taxon>Ditrysia</taxon>
        <taxon>Tineoidea</taxon>
        <taxon>Psychidae</taxon>
        <taxon>Oiketicinae</taxon>
        <taxon>Eumeta</taxon>
    </lineage>
</organism>
<accession>A0A4C1XBA9</accession>
<protein>
    <submittedName>
        <fullName evidence="1">Uncharacterized protein</fullName>
    </submittedName>
</protein>
<proteinExistence type="predicted"/>
<gene>
    <name evidence="1" type="ORF">EVAR_48662_1</name>
</gene>
<dbReference type="EMBL" id="BGZK01000768">
    <property type="protein sequence ID" value="GBP59694.1"/>
    <property type="molecule type" value="Genomic_DNA"/>
</dbReference>
<evidence type="ECO:0000313" key="1">
    <source>
        <dbReference type="EMBL" id="GBP59694.1"/>
    </source>
</evidence>
<comment type="caution">
    <text evidence="1">The sequence shown here is derived from an EMBL/GenBank/DDBJ whole genome shotgun (WGS) entry which is preliminary data.</text>
</comment>
<dbReference type="Proteomes" id="UP000299102">
    <property type="component" value="Unassembled WGS sequence"/>
</dbReference>
<name>A0A4C1XBA9_EUMVA</name>